<keyword evidence="6" id="KW-0227">DNA damage</keyword>
<dbReference type="PROSITE" id="PS00211">
    <property type="entry name" value="ABC_TRANSPORTER_1"/>
    <property type="match status" value="2"/>
</dbReference>
<evidence type="ECO:0000256" key="4">
    <source>
        <dbReference type="ARBA" id="ARBA00022737"/>
    </source>
</evidence>
<dbReference type="GO" id="GO:0008270">
    <property type="term" value="F:zinc ion binding"/>
    <property type="evidence" value="ECO:0007669"/>
    <property type="project" value="UniProtKB-KW"/>
</dbReference>
<accession>A0AAU9CYS0</accession>
<dbReference type="InterPro" id="IPR003439">
    <property type="entry name" value="ABC_transporter-like_ATP-bd"/>
</dbReference>
<evidence type="ECO:0000256" key="14">
    <source>
        <dbReference type="ARBA" id="ARBA00038000"/>
    </source>
</evidence>
<dbReference type="InterPro" id="IPR003593">
    <property type="entry name" value="AAA+_ATPase"/>
</dbReference>
<dbReference type="EMBL" id="AP026802">
    <property type="protein sequence ID" value="BDR59159.1"/>
    <property type="molecule type" value="Genomic_DNA"/>
</dbReference>
<evidence type="ECO:0000256" key="11">
    <source>
        <dbReference type="ARBA" id="ARBA00022881"/>
    </source>
</evidence>
<dbReference type="SMART" id="SM00382">
    <property type="entry name" value="AAA"/>
    <property type="match status" value="3"/>
</dbReference>
<dbReference type="InterPro" id="IPR017871">
    <property type="entry name" value="ABC_transporter-like_CS"/>
</dbReference>
<keyword evidence="3" id="KW-0479">Metal-binding</keyword>
<evidence type="ECO:0000256" key="15">
    <source>
        <dbReference type="ARBA" id="ARBA00039316"/>
    </source>
</evidence>
<evidence type="ECO:0000313" key="18">
    <source>
        <dbReference type="EMBL" id="BDR59159.1"/>
    </source>
</evidence>
<dbReference type="InterPro" id="IPR027417">
    <property type="entry name" value="P-loop_NTPase"/>
</dbReference>
<reference evidence="18 19" key="1">
    <citation type="journal article" date="2023" name="Microbiol. Spectr.">
        <title>Symbiosis of Carpenter Bees with Uncharacterized Lactic Acid Bacteria Showing NAD Auxotrophy.</title>
        <authorList>
            <person name="Kawasaki S."/>
            <person name="Ozawa K."/>
            <person name="Mori T."/>
            <person name="Yamamoto A."/>
            <person name="Ito M."/>
            <person name="Ohkuma M."/>
            <person name="Sakamoto M."/>
            <person name="Matsutani M."/>
        </authorList>
    </citation>
    <scope>NUCLEOTIDE SEQUENCE [LARGE SCALE GENOMIC DNA]</scope>
    <source>
        <strain evidence="18 19">XA3</strain>
    </source>
</reference>
<evidence type="ECO:0000256" key="8">
    <source>
        <dbReference type="ARBA" id="ARBA00022771"/>
    </source>
</evidence>
<evidence type="ECO:0000256" key="12">
    <source>
        <dbReference type="ARBA" id="ARBA00023125"/>
    </source>
</evidence>
<evidence type="ECO:0000256" key="3">
    <source>
        <dbReference type="ARBA" id="ARBA00022723"/>
    </source>
</evidence>
<evidence type="ECO:0000256" key="1">
    <source>
        <dbReference type="ARBA" id="ARBA00004496"/>
    </source>
</evidence>
<keyword evidence="9" id="KW-0862">Zinc</keyword>
<dbReference type="PROSITE" id="PS50893">
    <property type="entry name" value="ABC_TRANSPORTER_2"/>
    <property type="match status" value="2"/>
</dbReference>
<dbReference type="Gene3D" id="3.40.50.300">
    <property type="entry name" value="P-loop containing nucleotide triphosphate hydrolases"/>
    <property type="match status" value="5"/>
</dbReference>
<dbReference type="RefSeq" id="WP_317634966.1">
    <property type="nucleotide sequence ID" value="NZ_AP026802.1"/>
</dbReference>
<evidence type="ECO:0000256" key="10">
    <source>
        <dbReference type="ARBA" id="ARBA00022840"/>
    </source>
</evidence>
<dbReference type="Pfam" id="PF00005">
    <property type="entry name" value="ABC_tran"/>
    <property type="match status" value="1"/>
</dbReference>
<keyword evidence="8" id="KW-0863">Zinc-finger</keyword>
<keyword evidence="12" id="KW-0238">DNA-binding</keyword>
<dbReference type="GO" id="GO:0005737">
    <property type="term" value="C:cytoplasm"/>
    <property type="evidence" value="ECO:0007669"/>
    <property type="project" value="UniProtKB-SubCell"/>
</dbReference>
<dbReference type="Gene3D" id="1.10.8.280">
    <property type="entry name" value="ABC transporter ATPase domain-like"/>
    <property type="match status" value="1"/>
</dbReference>
<evidence type="ECO:0000256" key="7">
    <source>
        <dbReference type="ARBA" id="ARBA00022769"/>
    </source>
</evidence>
<organism evidence="18 19">
    <name type="scientific">Xylocopilactobacillus apicola</name>
    <dbReference type="NCBI Taxonomy" id="2932184"/>
    <lineage>
        <taxon>Bacteria</taxon>
        <taxon>Bacillati</taxon>
        <taxon>Bacillota</taxon>
        <taxon>Bacilli</taxon>
        <taxon>Lactobacillales</taxon>
        <taxon>Lactobacillaceae</taxon>
        <taxon>Xylocopilactobacillus</taxon>
    </lineage>
</organism>
<dbReference type="GO" id="GO:0003677">
    <property type="term" value="F:DNA binding"/>
    <property type="evidence" value="ECO:0007669"/>
    <property type="project" value="UniProtKB-KW"/>
</dbReference>
<keyword evidence="11" id="KW-0267">Excision nuclease</keyword>
<sequence length="1606" mass="178287">MTIKIKNANINNLNNVSLTIPNGLTVVTGISGSGKSSLVYDTLYQEARNRLFELFSNKNDTYPSSNTMVDSIEGLKPVVGIKQNTKNRNPYSTVATASGIHVLLRILYSRFGTQYCPHCGTKIHLYSEDSVIKELIKASKNAQIQIQARILNKVPGSHATLLKQLRKDFPDLDILIDDLKTITPLDPDKKHSISIILIDSKSPLSLVEARNILKQAKLFGLGFIILRDCDSKKNYQLVFKNICPECNSTVKKMEPSMFNKICPKCKGKKCESCYQTGLDPTIAKTTLNGLTFNQMLALSIADFTTLIENETILPDSAQTLREEILKKSHSILNLGLGYLELNRTSPSLSRGEYQRLQIAKAIYNNIDDIMYILDEPTIGLHPSETAQIMSEIRDLIGDVIYIEHDETAISDADNCIALGPGAGKNGGNIIFQGSPTAYLKRIDLKENNHHKRPIKEFLAIKDARARNLKSLDIDIPLGCATVICGVSGSGKSTLINEVIIPSLKQKTNLNCSSITGNIPKILEITQDPIGNNARSTTATYMNLAEEIRELFAHYSHKPASLFTFNTKDGACKQCNGLGTIKINMRYQESYSIVCPSCNGNRFSNTAAQELIKIADKSYSIVDFMELKVTEFLEILKAQPNFFNISINYDALERCLSSLVDVGLGYLSLNQSTSSLSGGEAQRLKIAKILSKKLNHSMMIVLDEPTSGLHKADIEKILCIFDILKNAGITLLIVEHNLDVITYADWIIEIGPGAGPKGGSLVFQGSISDLLKQKTKTAKAILEKNTLRINPPRKIESSSEIKINNAYANNLKNISVSIPKNKMTVITGVSGSGKSTLVWDIIETEAKRNFLETLSTYERYNTNEKRNCKVDSIEGLGLVCSVSSDGWQFNPRSNIGTITGMYDHLSELFVYAGEKHCPKCGSLMNNQINFWICPNCQTTAKKPRPTDFSRSNYRGACTSCQGVGTIQQISVKKIIIDPAKPLLDGAMQSYGYFPKSYLSKAGSSGRYFLESFSKRYHFDPYSTPWCEMTSEAQEKFIFGDEKPMKVQFKSSNGREYSETLPFPGFKGWISNWDLGGTFTDHLVCPTCHGSGLKPELNSITIQNLNIYDVCQLSIAELSEFLNPLQGKPIKFPLMKKSLKILQLKCSFLIKTGLTYLNLNRFSSTLSAGEAQRVQLTTFLSNEMKGLTILLDEPSRGLHQTEILSLIELLKELCKIGNTLIIVEHETAFMEQADNIIELGQGAGKNGGQIISTGNINKIIKEDNLTSKWLKNPYPIKNSRRRSAFNYVTIKGAVENNLNVQKLQIPLKNLVGICGVSGSGKSTLIVDTIAKAYVKRRQTTSVSYEPDVIGKYQSIEGMPKHVILIDQSKSDITNIYRYFGIDKILQDIYLTDETAVSLQLSKSVYQRNCPDCHGKGFNKISMEFMPPSYTPCETCNGTGFSPEAWEVKIKGYSYPELFNLSIEEMYELWKDHKKLAEKLKNLIEMGLGYLIFGQNAQTFSSGEAQRLKLAKGLQSNKSKETLYILDEPTVGLHNEDTQKLLVILNKLVDNGSSVWVIEHDLNLLLQCDYLVELGPGGGNLGGKIVASGTPERVAEMKTKTGNLLKEIL</sequence>
<dbReference type="GO" id="GO:0005524">
    <property type="term" value="F:ATP binding"/>
    <property type="evidence" value="ECO:0007669"/>
    <property type="project" value="UniProtKB-KW"/>
</dbReference>
<protein>
    <recommendedName>
        <fullName evidence="15">UvrABC system protein A</fullName>
    </recommendedName>
    <alternativeName>
        <fullName evidence="16">Excinuclease ABC subunit A</fullName>
    </alternativeName>
</protein>
<dbReference type="PANTHER" id="PTHR43152:SF3">
    <property type="entry name" value="UVRABC SYSTEM PROTEIN A"/>
    <property type="match status" value="1"/>
</dbReference>
<dbReference type="Pfam" id="PF17755">
    <property type="entry name" value="UvrA_DNA-bind"/>
    <property type="match status" value="1"/>
</dbReference>
<comment type="similarity">
    <text evidence="14">Belongs to the ABC transporter superfamily. UvrA family.</text>
</comment>
<name>A0AAU9CYS0_9LACO</name>
<evidence type="ECO:0000256" key="9">
    <source>
        <dbReference type="ARBA" id="ARBA00022833"/>
    </source>
</evidence>
<dbReference type="Gene3D" id="1.20.1580.10">
    <property type="entry name" value="ABC transporter ATPase like domain"/>
    <property type="match status" value="3"/>
</dbReference>
<evidence type="ECO:0000256" key="6">
    <source>
        <dbReference type="ARBA" id="ARBA00022763"/>
    </source>
</evidence>
<gene>
    <name evidence="18" type="ORF">XA3_16000</name>
</gene>
<evidence type="ECO:0000256" key="5">
    <source>
        <dbReference type="ARBA" id="ARBA00022741"/>
    </source>
</evidence>
<evidence type="ECO:0000313" key="19">
    <source>
        <dbReference type="Proteomes" id="UP001321861"/>
    </source>
</evidence>
<keyword evidence="4" id="KW-0677">Repeat</keyword>
<dbReference type="GO" id="GO:0006281">
    <property type="term" value="P:DNA repair"/>
    <property type="evidence" value="ECO:0007669"/>
    <property type="project" value="UniProtKB-KW"/>
</dbReference>
<feature type="domain" description="ABC transporter" evidence="17">
    <location>
        <begin position="794"/>
        <end position="1264"/>
    </location>
</feature>
<dbReference type="GO" id="GO:0016887">
    <property type="term" value="F:ATP hydrolysis activity"/>
    <property type="evidence" value="ECO:0007669"/>
    <property type="project" value="InterPro"/>
</dbReference>
<dbReference type="KEGG" id="xap:XA3_16000"/>
<keyword evidence="2" id="KW-0963">Cytoplasm</keyword>
<comment type="subcellular location">
    <subcellularLocation>
        <location evidence="1">Cytoplasm</location>
    </subcellularLocation>
</comment>
<evidence type="ECO:0000256" key="16">
    <source>
        <dbReference type="ARBA" id="ARBA00042156"/>
    </source>
</evidence>
<keyword evidence="5" id="KW-0547">Nucleotide-binding</keyword>
<evidence type="ECO:0000256" key="2">
    <source>
        <dbReference type="ARBA" id="ARBA00022490"/>
    </source>
</evidence>
<keyword evidence="19" id="KW-1185">Reference proteome</keyword>
<proteinExistence type="inferred from homology"/>
<evidence type="ECO:0000256" key="13">
    <source>
        <dbReference type="ARBA" id="ARBA00023204"/>
    </source>
</evidence>
<keyword evidence="10" id="KW-0067">ATP-binding</keyword>
<dbReference type="GO" id="GO:0004518">
    <property type="term" value="F:nuclease activity"/>
    <property type="evidence" value="ECO:0007669"/>
    <property type="project" value="UniProtKB-KW"/>
</dbReference>
<dbReference type="SUPFAM" id="SSF52540">
    <property type="entry name" value="P-loop containing nucleoside triphosphate hydrolases"/>
    <property type="match status" value="5"/>
</dbReference>
<dbReference type="PANTHER" id="PTHR43152">
    <property type="entry name" value="UVRABC SYSTEM PROTEIN A"/>
    <property type="match status" value="1"/>
</dbReference>
<keyword evidence="7" id="KW-0228">DNA excision</keyword>
<dbReference type="Proteomes" id="UP001321861">
    <property type="component" value="Chromosome"/>
</dbReference>
<evidence type="ECO:0000259" key="17">
    <source>
        <dbReference type="PROSITE" id="PS50893"/>
    </source>
</evidence>
<dbReference type="InterPro" id="IPR041552">
    <property type="entry name" value="UvrA_DNA-bd"/>
</dbReference>
<keyword evidence="13" id="KW-0234">DNA repair</keyword>
<feature type="domain" description="ABC transporter" evidence="17">
    <location>
        <begin position="444"/>
        <end position="776"/>
    </location>
</feature>